<sequence length="275" mass="31788">MKDYWPLLALLLICCGIVWWQPNGATSLDSHFVRQLGQQMELAVSTIPPDLLDSRRQRGEVQVLSNGRRIYEDDISAQMRQAGNSAEATYLWRFEADGYSTATAQGLDNRHHFVNSYLVGYAPFVTDKLWVPLYTVASRKTYQLDSQQYRKQDLWQNSAQAYLYTRGDCEDHALLLADWLIESGIDARVVMGKYRNEGHAWVVAFNEGEAFLLEATDKRKHAAWRHYPKAILANHYAPDLMFNRHTLWINQGATTTRDYDGTHWQKRSLFKRHSG</sequence>
<gene>
    <name evidence="4" type="ORF">EXY25_07360</name>
</gene>
<evidence type="ECO:0000259" key="3">
    <source>
        <dbReference type="Pfam" id="PF24656"/>
    </source>
</evidence>
<evidence type="ECO:0000313" key="4">
    <source>
        <dbReference type="EMBL" id="TAA47056.1"/>
    </source>
</evidence>
<comment type="subcellular location">
    <subcellularLocation>
        <location evidence="1">Cytoplasm</location>
        <location evidence="1">Cytoskeleton</location>
    </subcellularLocation>
</comment>
<proteinExistence type="predicted"/>
<dbReference type="Gene3D" id="3.10.620.30">
    <property type="match status" value="1"/>
</dbReference>
<evidence type="ECO:0000256" key="2">
    <source>
        <dbReference type="ARBA" id="ARBA00023212"/>
    </source>
</evidence>
<reference evidence="5" key="1">
    <citation type="submission" date="2019-02" db="EMBL/GenBank/DDBJ databases">
        <title>Draft genome sequence of Muricauda sp. 176CP4-71.</title>
        <authorList>
            <person name="Park J.-S."/>
        </authorList>
    </citation>
    <scope>NUCLEOTIDE SEQUENCE [LARGE SCALE GENOMIC DNA]</scope>
    <source>
        <strain evidence="5">176GS2-150</strain>
    </source>
</reference>
<comment type="caution">
    <text evidence="4">The sequence shown here is derived from an EMBL/GenBank/DDBJ whole genome shotgun (WGS) entry which is preliminary data.</text>
</comment>
<name>A0ABY1WQR0_9GAMM</name>
<organism evidence="4 5">
    <name type="scientific">Corallincola spongiicola</name>
    <dbReference type="NCBI Taxonomy" id="2520508"/>
    <lineage>
        <taxon>Bacteria</taxon>
        <taxon>Pseudomonadati</taxon>
        <taxon>Pseudomonadota</taxon>
        <taxon>Gammaproteobacteria</taxon>
        <taxon>Alteromonadales</taxon>
        <taxon>Psychromonadaceae</taxon>
        <taxon>Corallincola</taxon>
    </lineage>
</organism>
<dbReference type="Proteomes" id="UP000292544">
    <property type="component" value="Unassembled WGS sequence"/>
</dbReference>
<keyword evidence="2" id="KW-0206">Cytoskeleton</keyword>
<evidence type="ECO:0000256" key="1">
    <source>
        <dbReference type="ARBA" id="ARBA00004245"/>
    </source>
</evidence>
<keyword evidence="2" id="KW-0963">Cytoplasm</keyword>
<dbReference type="InterPro" id="IPR056290">
    <property type="entry name" value="CEPT76/DRC7_peptidase-like_dom"/>
</dbReference>
<dbReference type="EMBL" id="SHLY01000002">
    <property type="protein sequence ID" value="TAA47056.1"/>
    <property type="molecule type" value="Genomic_DNA"/>
</dbReference>
<dbReference type="RefSeq" id="WP_130566274.1">
    <property type="nucleotide sequence ID" value="NZ_SHLY01000002.1"/>
</dbReference>
<keyword evidence="5" id="KW-1185">Reference proteome</keyword>
<dbReference type="SUPFAM" id="SSF54001">
    <property type="entry name" value="Cysteine proteinases"/>
    <property type="match status" value="1"/>
</dbReference>
<feature type="domain" description="CEP76/DRC7 peptidase-like" evidence="3">
    <location>
        <begin position="153"/>
        <end position="255"/>
    </location>
</feature>
<protein>
    <submittedName>
        <fullName evidence="4">Transglutaminase domain-containing protein</fullName>
    </submittedName>
</protein>
<dbReference type="InterPro" id="IPR038765">
    <property type="entry name" value="Papain-like_cys_pep_sf"/>
</dbReference>
<evidence type="ECO:0000313" key="5">
    <source>
        <dbReference type="Proteomes" id="UP000292544"/>
    </source>
</evidence>
<accession>A0ABY1WQR0</accession>
<dbReference type="Pfam" id="PF24656">
    <property type="entry name" value="CEPT76_peptidase"/>
    <property type="match status" value="1"/>
</dbReference>